<dbReference type="SUPFAM" id="SSF48452">
    <property type="entry name" value="TPR-like"/>
    <property type="match status" value="1"/>
</dbReference>
<sequence length="489" mass="57465">MLKKLYLSVLLLGLCCSVSLAKQAIIKQDSLIDYIKLTDRYTREKKLVNYLKVRFLFAPEAALATSRKNLTDTLYRFNIENKEALKYFIDCIYYKRFLQLKEAENAILKAIEYAHKTDDHYLLYLFYSNMGFLQTDKGNANSAVYSYGLAKKEAIKLNDIYLQNLLNINISDVYYKNGFYSQSLYYLNKAQAAYYKYKLDYPNLFTLINYNKAENFFRIRNYDSLLLYNKKLNGPGNSSYKLVTYQKRTAYYLSLLKHDYKTAIGLIKTLLKDSVYVKSDLEPQHLANAYYHNKQPDSARRILEQMLNEKTQLHHPEVKYQQYELLGKIAGEHNDHKQEAEQYKNALNELKGYVNNLTEVGDNSSQLRISDMESTYIAKAAKYRKERMMLIFVIIFIFLAVVVLVMFYLNIKQKRKYEQLLFTNKKEEIAFINSHEVRNHLSNIIGLLDIMRASDNPEEIRKTKEYLGYSAEQLDNAIKTISHKLSEEH</sequence>
<dbReference type="InterPro" id="IPR011990">
    <property type="entry name" value="TPR-like_helical_dom_sf"/>
</dbReference>
<evidence type="ECO:0008006" key="6">
    <source>
        <dbReference type="Google" id="ProtNLM"/>
    </source>
</evidence>
<reference evidence="5" key="1">
    <citation type="journal article" date="2019" name="Int. J. Syst. Evol. Microbiol.">
        <title>The Global Catalogue of Microorganisms (GCM) 10K type strain sequencing project: providing services to taxonomists for standard genome sequencing and annotation.</title>
        <authorList>
            <consortium name="The Broad Institute Genomics Platform"/>
            <consortium name="The Broad Institute Genome Sequencing Center for Infectious Disease"/>
            <person name="Wu L."/>
            <person name="Ma J."/>
        </authorList>
    </citation>
    <scope>NUCLEOTIDE SEQUENCE [LARGE SCALE GENOMIC DNA]</scope>
    <source>
        <strain evidence="5">JCM 17705</strain>
    </source>
</reference>
<keyword evidence="2" id="KW-0812">Transmembrane</keyword>
<dbReference type="RefSeq" id="WP_345210105.1">
    <property type="nucleotide sequence ID" value="NZ_BAABFT010000002.1"/>
</dbReference>
<keyword evidence="2" id="KW-0472">Membrane</keyword>
<accession>A0ABP8G1J9</accession>
<feature type="chain" id="PRO_5046771277" description="Tetratricopeptide repeat protein" evidence="3">
    <location>
        <begin position="22"/>
        <end position="489"/>
    </location>
</feature>
<evidence type="ECO:0000256" key="1">
    <source>
        <dbReference type="SAM" id="Coils"/>
    </source>
</evidence>
<evidence type="ECO:0000256" key="3">
    <source>
        <dbReference type="SAM" id="SignalP"/>
    </source>
</evidence>
<keyword evidence="2" id="KW-1133">Transmembrane helix</keyword>
<keyword evidence="3" id="KW-0732">Signal</keyword>
<gene>
    <name evidence="4" type="ORF">GCM10023149_12020</name>
</gene>
<comment type="caution">
    <text evidence="4">The sequence shown here is derived from an EMBL/GenBank/DDBJ whole genome shotgun (WGS) entry which is preliminary data.</text>
</comment>
<dbReference type="EMBL" id="BAABFT010000002">
    <property type="protein sequence ID" value="GAA4315417.1"/>
    <property type="molecule type" value="Genomic_DNA"/>
</dbReference>
<name>A0ABP8G1J9_9SPHI</name>
<evidence type="ECO:0000256" key="2">
    <source>
        <dbReference type="SAM" id="Phobius"/>
    </source>
</evidence>
<feature type="signal peptide" evidence="3">
    <location>
        <begin position="1"/>
        <end position="21"/>
    </location>
</feature>
<feature type="transmembrane region" description="Helical" evidence="2">
    <location>
        <begin position="388"/>
        <end position="409"/>
    </location>
</feature>
<organism evidence="4 5">
    <name type="scientific">Mucilaginibacter gynuensis</name>
    <dbReference type="NCBI Taxonomy" id="1302236"/>
    <lineage>
        <taxon>Bacteria</taxon>
        <taxon>Pseudomonadati</taxon>
        <taxon>Bacteroidota</taxon>
        <taxon>Sphingobacteriia</taxon>
        <taxon>Sphingobacteriales</taxon>
        <taxon>Sphingobacteriaceae</taxon>
        <taxon>Mucilaginibacter</taxon>
    </lineage>
</organism>
<protein>
    <recommendedName>
        <fullName evidence="6">Tetratricopeptide repeat protein</fullName>
    </recommendedName>
</protein>
<evidence type="ECO:0000313" key="4">
    <source>
        <dbReference type="EMBL" id="GAA4315417.1"/>
    </source>
</evidence>
<feature type="coiled-coil region" evidence="1">
    <location>
        <begin position="333"/>
        <end position="360"/>
    </location>
</feature>
<dbReference type="Proteomes" id="UP001500582">
    <property type="component" value="Unassembled WGS sequence"/>
</dbReference>
<keyword evidence="5" id="KW-1185">Reference proteome</keyword>
<proteinExistence type="predicted"/>
<keyword evidence="1" id="KW-0175">Coiled coil</keyword>
<evidence type="ECO:0000313" key="5">
    <source>
        <dbReference type="Proteomes" id="UP001500582"/>
    </source>
</evidence>